<dbReference type="Pfam" id="PF10698">
    <property type="entry name" value="DUF2505"/>
    <property type="match status" value="1"/>
</dbReference>
<reference evidence="2" key="1">
    <citation type="submission" date="2018-01" db="EMBL/GenBank/DDBJ databases">
        <authorList>
            <person name="Li J."/>
        </authorList>
    </citation>
    <scope>NUCLEOTIDE SEQUENCE [LARGE SCALE GENOMIC DNA]</scope>
    <source>
        <strain evidence="2">592</strain>
    </source>
</reference>
<dbReference type="EMBL" id="CP026952">
    <property type="protein sequence ID" value="AWB93001.1"/>
    <property type="molecule type" value="Genomic_DNA"/>
</dbReference>
<proteinExistence type="predicted"/>
<sequence length="161" mass="17366">MKLNEKFSYKGADVEAVYALLVDQAFRTESCANQGASDYEVTVEPQGEGATVTIVRTQPADMPDFVKKLTGSTVKVKQTEVWSGPDASGNRAADVKVSIVGQPAEMTGKAKLFAKDDGSEFTVDGDVKVSIPFIGKKIEPEVAKAIRSSLREEVEYGMARL</sequence>
<keyword evidence="2" id="KW-1185">Reference proteome</keyword>
<dbReference type="AlphaFoldDB" id="A0A2S0WNW3"/>
<dbReference type="KEGG" id="aez:C3E78_12735"/>
<accession>A0A5F2EX35</accession>
<gene>
    <name evidence="1" type="ORF">C3E78_12735</name>
</gene>
<accession>A0A2S0WNW3</accession>
<evidence type="ECO:0000313" key="1">
    <source>
        <dbReference type="EMBL" id="AWB93001.1"/>
    </source>
</evidence>
<evidence type="ECO:0000313" key="2">
    <source>
        <dbReference type="Proteomes" id="UP000244384"/>
    </source>
</evidence>
<dbReference type="InterPro" id="IPR019639">
    <property type="entry name" value="DUF2505"/>
</dbReference>
<dbReference type="RefSeq" id="WP_108578943.1">
    <property type="nucleotide sequence ID" value="NZ_CP026952.1"/>
</dbReference>
<dbReference type="OrthoDB" id="3266819at2"/>
<name>A0A2S0WNW3_9ACTN</name>
<protein>
    <submittedName>
        <fullName evidence="1">DUF2505 domain-containing protein</fullName>
    </submittedName>
</protein>
<dbReference type="Proteomes" id="UP000244384">
    <property type="component" value="Chromosome"/>
</dbReference>
<organism evidence="1 2">
    <name type="scientific">Aeromicrobium chenweiae</name>
    <dbReference type="NCBI Taxonomy" id="2079793"/>
    <lineage>
        <taxon>Bacteria</taxon>
        <taxon>Bacillati</taxon>
        <taxon>Actinomycetota</taxon>
        <taxon>Actinomycetes</taxon>
        <taxon>Propionibacteriales</taxon>
        <taxon>Nocardioidaceae</taxon>
        <taxon>Aeromicrobium</taxon>
    </lineage>
</organism>